<accession>A0A2R6P221</accession>
<reference evidence="3 4" key="1">
    <citation type="submission" date="2018-02" db="EMBL/GenBank/DDBJ databases">
        <title>Genome sequence of the basidiomycete white-rot fungus Phlebia centrifuga.</title>
        <authorList>
            <person name="Granchi Z."/>
            <person name="Peng M."/>
            <person name="de Vries R.P."/>
            <person name="Hilden K."/>
            <person name="Makela M.R."/>
            <person name="Grigoriev I."/>
            <person name="Riley R."/>
        </authorList>
    </citation>
    <scope>NUCLEOTIDE SEQUENCE [LARGE SCALE GENOMIC DNA]</scope>
    <source>
        <strain evidence="3 4">FBCC195</strain>
    </source>
</reference>
<feature type="region of interest" description="Disordered" evidence="2">
    <location>
        <begin position="137"/>
        <end position="160"/>
    </location>
</feature>
<sequence length="235" mass="26748">MTNGDYESDLNEQDPRPPKRPRQLREGDDGHRPYNPMSGTSGLQSEGDGGGEGGSKKPRKRPLSCGECRRFILANTEQLHEKIKTMSERIRQLEEALENLQAKVSATEHPLLRQELLSIKKSPELFGIDQRVMVPEGQEPHQQRHDEQPRASSSTSSRDADEYMLPLVSSSAGNDQYRHLGLPEEVAKLSNSFPSPWSMSFELNPGMRQRIRDMLPLRPEAQFLCEQARRNAFWQ</sequence>
<feature type="compositionally biased region" description="Acidic residues" evidence="2">
    <location>
        <begin position="1"/>
        <end position="12"/>
    </location>
</feature>
<dbReference type="OrthoDB" id="424974at2759"/>
<dbReference type="AlphaFoldDB" id="A0A2R6P221"/>
<gene>
    <name evidence="3" type="ORF">PHLCEN_2v5599</name>
</gene>
<keyword evidence="1" id="KW-0175">Coiled coil</keyword>
<comment type="caution">
    <text evidence="3">The sequence shown here is derived from an EMBL/GenBank/DDBJ whole genome shotgun (WGS) entry which is preliminary data.</text>
</comment>
<feature type="region of interest" description="Disordered" evidence="2">
    <location>
        <begin position="1"/>
        <end position="66"/>
    </location>
</feature>
<feature type="compositionally biased region" description="Basic and acidic residues" evidence="2">
    <location>
        <begin position="13"/>
        <end position="32"/>
    </location>
</feature>
<feature type="compositionally biased region" description="Basic and acidic residues" evidence="2">
    <location>
        <begin position="138"/>
        <end position="149"/>
    </location>
</feature>
<dbReference type="EMBL" id="MLYV02000550">
    <property type="protein sequence ID" value="PSR83890.1"/>
    <property type="molecule type" value="Genomic_DNA"/>
</dbReference>
<organism evidence="3 4">
    <name type="scientific">Hermanssonia centrifuga</name>
    <dbReference type="NCBI Taxonomy" id="98765"/>
    <lineage>
        <taxon>Eukaryota</taxon>
        <taxon>Fungi</taxon>
        <taxon>Dikarya</taxon>
        <taxon>Basidiomycota</taxon>
        <taxon>Agaricomycotina</taxon>
        <taxon>Agaricomycetes</taxon>
        <taxon>Polyporales</taxon>
        <taxon>Meruliaceae</taxon>
        <taxon>Hermanssonia</taxon>
    </lineage>
</organism>
<evidence type="ECO:0000256" key="1">
    <source>
        <dbReference type="SAM" id="Coils"/>
    </source>
</evidence>
<protein>
    <submittedName>
        <fullName evidence="3">Uncharacterized protein</fullName>
    </submittedName>
</protein>
<evidence type="ECO:0000313" key="3">
    <source>
        <dbReference type="EMBL" id="PSR83890.1"/>
    </source>
</evidence>
<name>A0A2R6P221_9APHY</name>
<feature type="coiled-coil region" evidence="1">
    <location>
        <begin position="76"/>
        <end position="110"/>
    </location>
</feature>
<dbReference type="STRING" id="98765.A0A2R6P221"/>
<proteinExistence type="predicted"/>
<keyword evidence="4" id="KW-1185">Reference proteome</keyword>
<dbReference type="Proteomes" id="UP000186601">
    <property type="component" value="Unassembled WGS sequence"/>
</dbReference>
<evidence type="ECO:0000313" key="4">
    <source>
        <dbReference type="Proteomes" id="UP000186601"/>
    </source>
</evidence>
<evidence type="ECO:0000256" key="2">
    <source>
        <dbReference type="SAM" id="MobiDB-lite"/>
    </source>
</evidence>